<sequence>MPSKLHKNTFEGGLNTDVDKNTIPSNQYEAASGVTISNDGNYGKLSAIKDSVKAATLIANASISDYDDIHIMDMIPARIKTGASTNVEGAIIFVYNDNGSGTFQVYAFTPTSTMTQLYTETVSLSDDKRFIDAVIYRENDIDYVYFADYQEALKKIACDTTQTLPLKREQILLLQTGFRGRIDDIDIETGNGGDLLCGTYQFSFRLFNSTKNRYTKWSVLTNPVVIGMSHPSNEQPYGGVGFISDANIELNYSFEQNYVTNSLYDFVQFAVIENIDGTKEASLTVKALAPVALSNVAAGTNITYDYSTNVAAEELLTIDALTVDDAAIKSVRTLQIKHNRLIGGNVIYHELAYNHGSGDPIVASGSSPTISALTGAMAYSNYENATNKVGYWRGEVYRFAISYFDEFGNYSRPKILDLSGITDNKATVGTDIRFPERSNGLYGTLLNASSNVQAMYLNLTGIDNHPTWAKGFVILRVPRKKKIQFQTPLVPSVLVQPAQAKGDYPDQRKDELGQLLDVLNVEAANPDGTYVPKNFFHVLPKSMVNQGELKAITSTTGRVYFINTSSFFLQLKTDLNGNFSLYPTSSESLLYGHVSGAGSNTPEIWKDSGTKVTAADPSIDVLYQSRTIGVTLWSGDIGLDPYTTDGDVMTFANPTTRDYLITISDA</sequence>
<evidence type="ECO:0000313" key="2">
    <source>
        <dbReference type="EMBL" id="KKN46955.1"/>
    </source>
</evidence>
<organism evidence="2">
    <name type="scientific">marine sediment metagenome</name>
    <dbReference type="NCBI Taxonomy" id="412755"/>
    <lineage>
        <taxon>unclassified sequences</taxon>
        <taxon>metagenomes</taxon>
        <taxon>ecological metagenomes</taxon>
    </lineage>
</organism>
<dbReference type="InterPro" id="IPR057889">
    <property type="entry name" value="crAss_MUZ_N"/>
</dbReference>
<proteinExistence type="predicted"/>
<dbReference type="AlphaFoldDB" id="A0A0F9QRT7"/>
<dbReference type="EMBL" id="LAZR01001303">
    <property type="protein sequence ID" value="KKN46955.1"/>
    <property type="molecule type" value="Genomic_DNA"/>
</dbReference>
<gene>
    <name evidence="2" type="ORF">LCGC14_0667790</name>
</gene>
<feature type="domain" description="Crassvirus muzzle protein N-terminal region" evidence="1">
    <location>
        <begin position="376"/>
        <end position="482"/>
    </location>
</feature>
<feature type="domain" description="Crassvirus muzzle protein N-terminal region" evidence="1">
    <location>
        <begin position="6"/>
        <end position="346"/>
    </location>
</feature>
<comment type="caution">
    <text evidence="2">The sequence shown here is derived from an EMBL/GenBank/DDBJ whole genome shotgun (WGS) entry which is preliminary data.</text>
</comment>
<evidence type="ECO:0000259" key="1">
    <source>
        <dbReference type="Pfam" id="PF25731"/>
    </source>
</evidence>
<accession>A0A0F9QRT7</accession>
<dbReference type="Pfam" id="PF25731">
    <property type="entry name" value="crAss_MUZ"/>
    <property type="match status" value="2"/>
</dbReference>
<protein>
    <recommendedName>
        <fullName evidence="1">Crassvirus muzzle protein N-terminal region domain-containing protein</fullName>
    </recommendedName>
</protein>
<reference evidence="2" key="1">
    <citation type="journal article" date="2015" name="Nature">
        <title>Complex archaea that bridge the gap between prokaryotes and eukaryotes.</title>
        <authorList>
            <person name="Spang A."/>
            <person name="Saw J.H."/>
            <person name="Jorgensen S.L."/>
            <person name="Zaremba-Niedzwiedzka K."/>
            <person name="Martijn J."/>
            <person name="Lind A.E."/>
            <person name="van Eijk R."/>
            <person name="Schleper C."/>
            <person name="Guy L."/>
            <person name="Ettema T.J."/>
        </authorList>
    </citation>
    <scope>NUCLEOTIDE SEQUENCE</scope>
</reference>
<name>A0A0F9QRT7_9ZZZZ</name>